<protein>
    <recommendedName>
        <fullName evidence="1">Squalene cyclase C-terminal domain-containing protein</fullName>
    </recommendedName>
</protein>
<keyword evidence="3" id="KW-1185">Reference proteome</keyword>
<dbReference type="Pfam" id="PF13243">
    <property type="entry name" value="SQHop_cyclase_C"/>
    <property type="match status" value="1"/>
</dbReference>
<evidence type="ECO:0000313" key="3">
    <source>
        <dbReference type="Proteomes" id="UP001500665"/>
    </source>
</evidence>
<dbReference type="Gene3D" id="1.50.10.160">
    <property type="match status" value="1"/>
</dbReference>
<accession>A0ABN1RDK1</accession>
<proteinExistence type="predicted"/>
<dbReference type="PANTHER" id="PTHR31739:SF25">
    <property type="entry name" value="(E,E)-GERANYLLINALOOL SYNTHASE"/>
    <property type="match status" value="1"/>
</dbReference>
<dbReference type="EMBL" id="BAAAHH010000016">
    <property type="protein sequence ID" value="GAA0955348.1"/>
    <property type="molecule type" value="Genomic_DNA"/>
</dbReference>
<dbReference type="CDD" id="cd00688">
    <property type="entry name" value="ISOPREN_C2_like"/>
    <property type="match status" value="1"/>
</dbReference>
<dbReference type="InterPro" id="IPR032696">
    <property type="entry name" value="SQ_cyclase_C"/>
</dbReference>
<dbReference type="Gene3D" id="1.50.10.20">
    <property type="match status" value="1"/>
</dbReference>
<evidence type="ECO:0000259" key="1">
    <source>
        <dbReference type="Pfam" id="PF13243"/>
    </source>
</evidence>
<feature type="domain" description="Squalene cyclase C-terminal" evidence="1">
    <location>
        <begin position="317"/>
        <end position="418"/>
    </location>
</feature>
<reference evidence="2 3" key="1">
    <citation type="journal article" date="2019" name="Int. J. Syst. Evol. Microbiol.">
        <title>The Global Catalogue of Microorganisms (GCM) 10K type strain sequencing project: providing services to taxonomists for standard genome sequencing and annotation.</title>
        <authorList>
            <consortium name="The Broad Institute Genomics Platform"/>
            <consortium name="The Broad Institute Genome Sequencing Center for Infectious Disease"/>
            <person name="Wu L."/>
            <person name="Ma J."/>
        </authorList>
    </citation>
    <scope>NUCLEOTIDE SEQUENCE [LARGE SCALE GENOMIC DNA]</scope>
    <source>
        <strain evidence="2 3">JCM 10696</strain>
    </source>
</reference>
<dbReference type="SUPFAM" id="SSF48239">
    <property type="entry name" value="Terpenoid cyclases/Protein prenyltransferases"/>
    <property type="match status" value="2"/>
</dbReference>
<dbReference type="InterPro" id="IPR050148">
    <property type="entry name" value="Terpene_synthase-like"/>
</dbReference>
<dbReference type="RefSeq" id="WP_344242382.1">
    <property type="nucleotide sequence ID" value="NZ_BAAAHH010000016.1"/>
</dbReference>
<sequence length="490" mass="52268">MITAQELVDGLLAQPWGQVSPSVYETGRVVSFTPWLTGHEARVSFLLDSQRADGSWGVPDPGYALVPTLSAVEALLGEGPRAAAACERGLAFLRRHLSQPPPLPDMPAIEMIATSLVRAVNARIGDPLPLPGVLDDGRLELVEAAFVGGGPVPDKLWHALEVLGPKAAGLPHARRERTGTVGASPAATAAWLGRREPDRFDPARRFLETAVRQHGGPVPVGLPITTFERGWVLGWLARAGLDFAPHPELVCGLLETLGPDGAPTADGLPPDADTTSVALSALALLGRPTAPDALWGYETDTHFRTWPGGEDGRSITTNAHVLEAFGTYSRFRPEARYLSAVEKVANWLREQQCGEGHWSDRWHASPYYSTFCAALSLHEFGGEGAAEAVTRAVRWVLDTQREDGSWGIWGGTAEETSYAVQILALTGGVTGRERRAALRSGGRYLLCGGDGHPALWHDKDLYSPTAIVRASVLAATHLAGVSDGAEVLTG</sequence>
<comment type="caution">
    <text evidence="2">The sequence shown here is derived from an EMBL/GenBank/DDBJ whole genome shotgun (WGS) entry which is preliminary data.</text>
</comment>
<name>A0ABN1RDK1_9ACTN</name>
<dbReference type="PANTHER" id="PTHR31739">
    <property type="entry name" value="ENT-COPALYL DIPHOSPHATE SYNTHASE, CHLOROPLASTIC"/>
    <property type="match status" value="1"/>
</dbReference>
<organism evidence="2 3">
    <name type="scientific">Actinocorallia libanotica</name>
    <dbReference type="NCBI Taxonomy" id="46162"/>
    <lineage>
        <taxon>Bacteria</taxon>
        <taxon>Bacillati</taxon>
        <taxon>Actinomycetota</taxon>
        <taxon>Actinomycetes</taxon>
        <taxon>Streptosporangiales</taxon>
        <taxon>Thermomonosporaceae</taxon>
        <taxon>Actinocorallia</taxon>
    </lineage>
</organism>
<dbReference type="Proteomes" id="UP001500665">
    <property type="component" value="Unassembled WGS sequence"/>
</dbReference>
<evidence type="ECO:0000313" key="2">
    <source>
        <dbReference type="EMBL" id="GAA0955348.1"/>
    </source>
</evidence>
<dbReference type="InterPro" id="IPR008930">
    <property type="entry name" value="Terpenoid_cyclase/PrenylTrfase"/>
</dbReference>
<gene>
    <name evidence="2" type="ORF">GCM10009550_40030</name>
</gene>